<evidence type="ECO:0000256" key="1">
    <source>
        <dbReference type="SAM" id="MobiDB-lite"/>
    </source>
</evidence>
<dbReference type="STRING" id="762967.HMPREF9440_01763"/>
<sequence length="46" mass="4968">MVADGPEVLLAPNRVFKLARRKRKCQQPKVGNFSSVGGRDDGAQAV</sequence>
<name>H3KG84_9BURK</name>
<proteinExistence type="predicted"/>
<evidence type="ECO:0000313" key="2">
    <source>
        <dbReference type="EMBL" id="EHY30870.1"/>
    </source>
</evidence>
<reference evidence="2 3" key="1">
    <citation type="submission" date="2011-11" db="EMBL/GenBank/DDBJ databases">
        <authorList>
            <person name="Weinstock G."/>
            <person name="Sodergren E."/>
            <person name="Clifton S."/>
            <person name="Fulton L."/>
            <person name="Fulton B."/>
            <person name="Courtney L."/>
            <person name="Fronick C."/>
            <person name="Harrison M."/>
            <person name="Strong C."/>
            <person name="Farmer C."/>
            <person name="Delahaunty K."/>
            <person name="Markovic C."/>
            <person name="Hall O."/>
            <person name="Minx P."/>
            <person name="Tomlinson C."/>
            <person name="Mitreva M."/>
            <person name="Hou S."/>
            <person name="Chen J."/>
            <person name="Wollam A."/>
            <person name="Pepin K.H."/>
            <person name="Johnson M."/>
            <person name="Bhonagiri V."/>
            <person name="Zhang X."/>
            <person name="Suruliraj S."/>
            <person name="Warren W."/>
            <person name="Chinwalla A."/>
            <person name="Mardis E.R."/>
            <person name="Wilson R.K."/>
        </authorList>
    </citation>
    <scope>NUCLEOTIDE SEQUENCE [LARGE SCALE GENOMIC DNA]</scope>
    <source>
        <strain evidence="2 3">YIT 11816</strain>
    </source>
</reference>
<protein>
    <submittedName>
        <fullName evidence="2">Uncharacterized protein</fullName>
    </submittedName>
</protein>
<dbReference type="HOGENOM" id="CLU_3189877_0_0_4"/>
<dbReference type="EMBL" id="AFBQ01000263">
    <property type="protein sequence ID" value="EHY30870.1"/>
    <property type="molecule type" value="Genomic_DNA"/>
</dbReference>
<organism evidence="2 3">
    <name type="scientific">Sutterella parvirubra YIT 11816</name>
    <dbReference type="NCBI Taxonomy" id="762967"/>
    <lineage>
        <taxon>Bacteria</taxon>
        <taxon>Pseudomonadati</taxon>
        <taxon>Pseudomonadota</taxon>
        <taxon>Betaproteobacteria</taxon>
        <taxon>Burkholderiales</taxon>
        <taxon>Sutterellaceae</taxon>
        <taxon>Sutterella</taxon>
    </lineage>
</organism>
<evidence type="ECO:0000313" key="3">
    <source>
        <dbReference type="Proteomes" id="UP000004956"/>
    </source>
</evidence>
<accession>H3KG84</accession>
<comment type="caution">
    <text evidence="2">The sequence shown here is derived from an EMBL/GenBank/DDBJ whole genome shotgun (WGS) entry which is preliminary data.</text>
</comment>
<keyword evidence="3" id="KW-1185">Reference proteome</keyword>
<dbReference type="Proteomes" id="UP000004956">
    <property type="component" value="Unassembled WGS sequence"/>
</dbReference>
<dbReference type="AlphaFoldDB" id="H3KG84"/>
<gene>
    <name evidence="2" type="ORF">HMPREF9440_01763</name>
</gene>
<feature type="region of interest" description="Disordered" evidence="1">
    <location>
        <begin position="27"/>
        <end position="46"/>
    </location>
</feature>